<reference evidence="4 5" key="1">
    <citation type="submission" date="2015-11" db="EMBL/GenBank/DDBJ databases">
        <title>Draft genome of Sulfurovum riftiae 1812E, a member of the Epsilonproteobacteria isolated from the tube of the deep-sea hydrothermal vent tubewom Riftia pachyptila.</title>
        <authorList>
            <person name="Vetriani C."/>
            <person name="Giovannelli D."/>
        </authorList>
    </citation>
    <scope>NUCLEOTIDE SEQUENCE [LARGE SCALE GENOMIC DNA]</scope>
    <source>
        <strain evidence="4 5">1812E</strain>
    </source>
</reference>
<dbReference type="EMBL" id="LNKT01000023">
    <property type="protein sequence ID" value="KYJ86544.1"/>
    <property type="molecule type" value="Genomic_DNA"/>
</dbReference>
<sequence length="100" mass="11096">MKLVVVGNEEECLGFSLAGVEGLVVEEESMFIERMQQLFNDKEVGVIAVADRYFSLFSDRFSGVVKQRAIPAVVFIPSMDGTHHQSSLKEYLASILGIQL</sequence>
<dbReference type="GO" id="GO:0046961">
    <property type="term" value="F:proton-transporting ATPase activity, rotational mechanism"/>
    <property type="evidence" value="ECO:0007669"/>
    <property type="project" value="InterPro"/>
</dbReference>
<evidence type="ECO:0000256" key="1">
    <source>
        <dbReference type="ARBA" id="ARBA00010148"/>
    </source>
</evidence>
<dbReference type="RefSeq" id="WP_067330858.1">
    <property type="nucleotide sequence ID" value="NZ_LNKT01000023.1"/>
</dbReference>
<dbReference type="AlphaFoldDB" id="A0A151CGI8"/>
<dbReference type="InterPro" id="IPR008218">
    <property type="entry name" value="ATPase_V1-cplx_f_g_su"/>
</dbReference>
<keyword evidence="2" id="KW-0813">Transport</keyword>
<evidence type="ECO:0000313" key="4">
    <source>
        <dbReference type="EMBL" id="KYJ86544.1"/>
    </source>
</evidence>
<dbReference type="SUPFAM" id="SSF159468">
    <property type="entry name" value="AtpF-like"/>
    <property type="match status" value="1"/>
</dbReference>
<evidence type="ECO:0000256" key="3">
    <source>
        <dbReference type="ARBA" id="ARBA00023065"/>
    </source>
</evidence>
<protein>
    <recommendedName>
        <fullName evidence="6">ATPase</fullName>
    </recommendedName>
</protein>
<dbReference type="Proteomes" id="UP000075359">
    <property type="component" value="Unassembled WGS sequence"/>
</dbReference>
<accession>A0A151CGI8</accession>
<dbReference type="InterPro" id="IPR036906">
    <property type="entry name" value="ATPase_V1_fsu_sf"/>
</dbReference>
<dbReference type="OrthoDB" id="15081at2"/>
<comment type="similarity">
    <text evidence="1">Belongs to the V-ATPase F subunit family.</text>
</comment>
<organism evidence="4 5">
    <name type="scientific">Sulfurovum riftiae</name>
    <dbReference type="NCBI Taxonomy" id="1630136"/>
    <lineage>
        <taxon>Bacteria</taxon>
        <taxon>Pseudomonadati</taxon>
        <taxon>Campylobacterota</taxon>
        <taxon>Epsilonproteobacteria</taxon>
        <taxon>Campylobacterales</taxon>
        <taxon>Sulfurovaceae</taxon>
        <taxon>Sulfurovum</taxon>
    </lineage>
</organism>
<comment type="caution">
    <text evidence="4">The sequence shown here is derived from an EMBL/GenBank/DDBJ whole genome shotgun (WGS) entry which is preliminary data.</text>
</comment>
<name>A0A151CGI8_9BACT</name>
<evidence type="ECO:0000256" key="2">
    <source>
        <dbReference type="ARBA" id="ARBA00022448"/>
    </source>
</evidence>
<evidence type="ECO:0008006" key="6">
    <source>
        <dbReference type="Google" id="ProtNLM"/>
    </source>
</evidence>
<dbReference type="Gene3D" id="3.40.50.10580">
    <property type="entry name" value="ATPase, V1 complex, subunit F"/>
    <property type="match status" value="1"/>
</dbReference>
<dbReference type="STRING" id="1630136.AS592_07005"/>
<dbReference type="Pfam" id="PF01990">
    <property type="entry name" value="ATP-synt_F"/>
    <property type="match status" value="1"/>
</dbReference>
<gene>
    <name evidence="4" type="ORF">AS592_07005</name>
</gene>
<evidence type="ECO:0000313" key="5">
    <source>
        <dbReference type="Proteomes" id="UP000075359"/>
    </source>
</evidence>
<keyword evidence="5" id="KW-1185">Reference proteome</keyword>
<keyword evidence="3" id="KW-0406">Ion transport</keyword>
<proteinExistence type="inferred from homology"/>